<accession>A0A0A9DA92</accession>
<protein>
    <submittedName>
        <fullName evidence="1">Uncharacterized protein</fullName>
    </submittedName>
</protein>
<dbReference type="AlphaFoldDB" id="A0A0A9DA92"/>
<reference evidence="1" key="1">
    <citation type="submission" date="2014-09" db="EMBL/GenBank/DDBJ databases">
        <authorList>
            <person name="Magalhaes I.L.F."/>
            <person name="Oliveira U."/>
            <person name="Santos F.R."/>
            <person name="Vidigal T.H.D.A."/>
            <person name="Brescovit A.D."/>
            <person name="Santos A.J."/>
        </authorList>
    </citation>
    <scope>NUCLEOTIDE SEQUENCE</scope>
    <source>
        <tissue evidence="1">Shoot tissue taken approximately 20 cm above the soil surface</tissue>
    </source>
</reference>
<dbReference type="EMBL" id="GBRH01215320">
    <property type="protein sequence ID" value="JAD82575.1"/>
    <property type="molecule type" value="Transcribed_RNA"/>
</dbReference>
<reference evidence="1" key="2">
    <citation type="journal article" date="2015" name="Data Brief">
        <title>Shoot transcriptome of the giant reed, Arundo donax.</title>
        <authorList>
            <person name="Barrero R.A."/>
            <person name="Guerrero F.D."/>
            <person name="Moolhuijzen P."/>
            <person name="Goolsby J.A."/>
            <person name="Tidwell J."/>
            <person name="Bellgard S.E."/>
            <person name="Bellgard M.I."/>
        </authorList>
    </citation>
    <scope>NUCLEOTIDE SEQUENCE</scope>
    <source>
        <tissue evidence="1">Shoot tissue taken approximately 20 cm above the soil surface</tissue>
    </source>
</reference>
<proteinExistence type="predicted"/>
<evidence type="ECO:0000313" key="1">
    <source>
        <dbReference type="EMBL" id="JAD82575.1"/>
    </source>
</evidence>
<name>A0A0A9DA92_ARUDO</name>
<organism evidence="1">
    <name type="scientific">Arundo donax</name>
    <name type="common">Giant reed</name>
    <name type="synonym">Donax arundinaceus</name>
    <dbReference type="NCBI Taxonomy" id="35708"/>
    <lineage>
        <taxon>Eukaryota</taxon>
        <taxon>Viridiplantae</taxon>
        <taxon>Streptophyta</taxon>
        <taxon>Embryophyta</taxon>
        <taxon>Tracheophyta</taxon>
        <taxon>Spermatophyta</taxon>
        <taxon>Magnoliopsida</taxon>
        <taxon>Liliopsida</taxon>
        <taxon>Poales</taxon>
        <taxon>Poaceae</taxon>
        <taxon>PACMAD clade</taxon>
        <taxon>Arundinoideae</taxon>
        <taxon>Arundineae</taxon>
        <taxon>Arundo</taxon>
    </lineage>
</organism>
<sequence length="127" mass="12864">MLAIPETSAALFSRGTLSVTSGSVDASLAMGAPFKTPNLVVDPFTREFPPVTSVLAASLTRETPHLASCSIAASLTRKGPAFTAGSVSALLARAAPLERSGFAAASLTAEFLVVTPSPTVASFTRGP</sequence>